<dbReference type="InterPro" id="IPR050345">
    <property type="entry name" value="Aliph_Amidase/BUP"/>
</dbReference>
<keyword evidence="1 3" id="KW-0378">Hydrolase</keyword>
<name>A0ABU7M3J5_9BACT</name>
<proteinExistence type="predicted"/>
<dbReference type="SUPFAM" id="SSF56317">
    <property type="entry name" value="Carbon-nitrogen hydrolase"/>
    <property type="match status" value="1"/>
</dbReference>
<keyword evidence="4" id="KW-1185">Reference proteome</keyword>
<dbReference type="EMBL" id="JAZBRD010000003">
    <property type="protein sequence ID" value="MEE3744270.1"/>
    <property type="molecule type" value="Genomic_DNA"/>
</dbReference>
<dbReference type="PANTHER" id="PTHR43674:SF2">
    <property type="entry name" value="BETA-UREIDOPROPIONASE"/>
    <property type="match status" value="1"/>
</dbReference>
<dbReference type="Gene3D" id="3.60.110.10">
    <property type="entry name" value="Carbon-nitrogen hydrolase"/>
    <property type="match status" value="1"/>
</dbReference>
<feature type="domain" description="CN hydrolase" evidence="2">
    <location>
        <begin position="1"/>
        <end position="222"/>
    </location>
</feature>
<dbReference type="Proteomes" id="UP001331664">
    <property type="component" value="Unassembled WGS sequence"/>
</dbReference>
<dbReference type="InterPro" id="IPR036526">
    <property type="entry name" value="C-N_Hydrolase_sf"/>
</dbReference>
<protein>
    <submittedName>
        <fullName evidence="3">Carbon-nitrogen hydrolase family protein</fullName>
    </submittedName>
</protein>
<dbReference type="CDD" id="cd07197">
    <property type="entry name" value="nitrilase"/>
    <property type="match status" value="1"/>
</dbReference>
<dbReference type="InterPro" id="IPR003010">
    <property type="entry name" value="C-N_Hydrolase"/>
</dbReference>
<dbReference type="RefSeq" id="WP_330526085.1">
    <property type="nucleotide sequence ID" value="NZ_JAZBRD010000003.1"/>
</dbReference>
<gene>
    <name evidence="3" type="ORF">V2I23_03060</name>
</gene>
<dbReference type="Pfam" id="PF00795">
    <property type="entry name" value="CN_hydrolase"/>
    <property type="match status" value="1"/>
</dbReference>
<evidence type="ECO:0000256" key="1">
    <source>
        <dbReference type="ARBA" id="ARBA00022801"/>
    </source>
</evidence>
<organism evidence="3 4">
    <name type="scientific">Campylobacter porcelli</name>
    <dbReference type="NCBI Taxonomy" id="1660073"/>
    <lineage>
        <taxon>Bacteria</taxon>
        <taxon>Pseudomonadati</taxon>
        <taxon>Campylobacterota</taxon>
        <taxon>Epsilonproteobacteria</taxon>
        <taxon>Campylobacterales</taxon>
        <taxon>Campylobacteraceae</taxon>
        <taxon>Campylobacter</taxon>
    </lineage>
</organism>
<dbReference type="PROSITE" id="PS50263">
    <property type="entry name" value="CN_HYDROLASE"/>
    <property type="match status" value="1"/>
</dbReference>
<evidence type="ECO:0000313" key="4">
    <source>
        <dbReference type="Proteomes" id="UP001331664"/>
    </source>
</evidence>
<evidence type="ECO:0000259" key="2">
    <source>
        <dbReference type="PROSITE" id="PS50263"/>
    </source>
</evidence>
<sequence length="222" mass="25058">MISNLIAHNLSSIGAINRASELCDFAASLKDGDLALCSELCVSGYERLGDEFEQDLERNLISSLKSGAYLGFSRIFNDYNEFILLSSKGVEFKQNKYRLFKPNNEDKITLKGNLNDIKIHHINGVKIGVLICFELRFIELWTRLMGAEIILVPAMWGKGRKRDYIVLCQALALQNRAYVVACSDMDLKFRSIFTPSGKKGENMKFDINLIDKFKKSLGIDDG</sequence>
<accession>A0ABU7M3J5</accession>
<dbReference type="GO" id="GO:0016787">
    <property type="term" value="F:hydrolase activity"/>
    <property type="evidence" value="ECO:0007669"/>
    <property type="project" value="UniProtKB-KW"/>
</dbReference>
<dbReference type="PANTHER" id="PTHR43674">
    <property type="entry name" value="NITRILASE C965.09-RELATED"/>
    <property type="match status" value="1"/>
</dbReference>
<evidence type="ECO:0000313" key="3">
    <source>
        <dbReference type="EMBL" id="MEE3744270.1"/>
    </source>
</evidence>
<reference evidence="3 4" key="1">
    <citation type="submission" date="2024-01" db="EMBL/GenBank/DDBJ databases">
        <title>Campylobacter porcellus sp. nov.</title>
        <authorList>
            <person name="Papic B."/>
            <person name="Gruntar I."/>
        </authorList>
    </citation>
    <scope>NUCLEOTIDE SEQUENCE [LARGE SCALE GENOMIC DNA]</scope>
    <source>
        <strain evidence="3 4">CX2-4855-23</strain>
    </source>
</reference>
<comment type="caution">
    <text evidence="3">The sequence shown here is derived from an EMBL/GenBank/DDBJ whole genome shotgun (WGS) entry which is preliminary data.</text>
</comment>